<keyword evidence="4 6" id="KW-0863">Zinc-finger</keyword>
<evidence type="ECO:0000256" key="3">
    <source>
        <dbReference type="ARBA" id="ARBA00022723"/>
    </source>
</evidence>
<feature type="compositionally biased region" description="Basic and acidic residues" evidence="7">
    <location>
        <begin position="445"/>
        <end position="475"/>
    </location>
</feature>
<evidence type="ECO:0000313" key="10">
    <source>
        <dbReference type="EMBL" id="KAK3603378.1"/>
    </source>
</evidence>
<evidence type="ECO:0000256" key="7">
    <source>
        <dbReference type="SAM" id="MobiDB-lite"/>
    </source>
</evidence>
<gene>
    <name evidence="10" type="ORF">CHS0354_025991</name>
</gene>
<dbReference type="InterPro" id="IPR018200">
    <property type="entry name" value="USP_CS"/>
</dbReference>
<evidence type="ECO:0000256" key="1">
    <source>
        <dbReference type="ARBA" id="ARBA00000707"/>
    </source>
</evidence>
<feature type="compositionally biased region" description="Basic and acidic residues" evidence="7">
    <location>
        <begin position="899"/>
        <end position="909"/>
    </location>
</feature>
<dbReference type="InterPro" id="IPR050185">
    <property type="entry name" value="Ub_carboxyl-term_hydrolase"/>
</dbReference>
<evidence type="ECO:0000256" key="5">
    <source>
        <dbReference type="ARBA" id="ARBA00022833"/>
    </source>
</evidence>
<dbReference type="SUPFAM" id="SSF57850">
    <property type="entry name" value="RING/U-box"/>
    <property type="match status" value="1"/>
</dbReference>
<feature type="region of interest" description="Disordered" evidence="7">
    <location>
        <begin position="692"/>
        <end position="730"/>
    </location>
</feature>
<dbReference type="PROSITE" id="PS00972">
    <property type="entry name" value="USP_1"/>
    <property type="match status" value="1"/>
</dbReference>
<feature type="region of interest" description="Disordered" evidence="7">
    <location>
        <begin position="1"/>
        <end position="40"/>
    </location>
</feature>
<dbReference type="Gene3D" id="3.90.70.10">
    <property type="entry name" value="Cysteine proteinases"/>
    <property type="match status" value="2"/>
</dbReference>
<keyword evidence="5" id="KW-0862">Zinc</keyword>
<evidence type="ECO:0000313" key="11">
    <source>
        <dbReference type="Proteomes" id="UP001195483"/>
    </source>
</evidence>
<dbReference type="Pfam" id="PF00443">
    <property type="entry name" value="UCH"/>
    <property type="match status" value="1"/>
</dbReference>
<protein>
    <recommendedName>
        <fullName evidence="2">ubiquitinyl hydrolase 1</fullName>
        <ecNumber evidence="2">3.4.19.12</ecNumber>
    </recommendedName>
</protein>
<dbReference type="PROSITE" id="PS50271">
    <property type="entry name" value="ZF_UBP"/>
    <property type="match status" value="1"/>
</dbReference>
<dbReference type="GO" id="GO:0004843">
    <property type="term" value="F:cysteine-type deubiquitinase activity"/>
    <property type="evidence" value="ECO:0007669"/>
    <property type="project" value="UniProtKB-EC"/>
</dbReference>
<sequence>MRVIDETEVASSYRSMGKKNKHKFRKSKENEASDSSDETTACGCAHVNKSVSVNAMKKSLQKQEFGQCLGCAKEASSSKKTDLVYEDITEGATGSDNSIEVPDPTISVCLQCGNQGCDKNSTEKHALKHFDTPRSNSHSLIINTTTWMAWCYECNAEIPVDRSKRLVECMEHLKKLAGVGAHDPPGARNTAGPTASSSADILKGSKGSSVSLSQKVMGLSNLGNTCFFNAVMQNLIQTYSLENLLMERGKKGGPLFLPGKQYISDDSSSSSADEEDLIKFLPSIEINLTEAGPLTTALVYFLQEMNTTTRTNIINPSALFGQVCKKAPMFKGNQQHDSHELLRHLLDSMRSEEIKRGQLGVLKYFKLKENVNPQKVDDDTKMKVRQYGRQVKHTFVDSLFGGCLISTVTCEECKHISQILEPFLDLSLPVMEEKPQRPNQMTSAKKKDSKDSMEDNRDAHVLKGIEGTETKDVSKHMSKKKRKQAKKLAKRASKTSHNRSAPLEGKKEGGEEEEEEEEEEEGDREEDKEEDTKDMEEERSASAFRLFHTPGPPMRSLPWTQKGTQGTSLTSGILFHADVEDNLESDASRYSHALVDSTVVDSGMVGSAENGVETFLNPGISSSAQSENTPNPVNSFDSGTACKMADHSENSMSTSATKDVSVTFMVMPNGSCIAIEETEDAVESRKEIPISNGEMNSSHAKGNILPHPDLSNSADDVARPRSSMEPGCSTVSDSIDKLNVSVCVEYINGPITNGYLVNGDASFEESLELMPAAGSKPFNYKQSSIGEQVISDVKSGISPLNGSEIHSSTISEDLPQNMEKLTIQDKSSEDSVKIKYADVPVNTSHCNVLNDTRVGSMDSVTVDNNEKQLKTGNGEDVSVSVNVQYIKPSMPQASQPVSSRREIRGEGQKKSVSTLAPRYHPTSHECSLESCLNLFTSPELLTGNNKFGCKNCTKLKHKQNPHKEKIETVYSNANKKYLIIQPPAVLTLHLKRFEQLGINNMRKLNRHVEFPFVLDLAPYCSALCQNVKQGQKKILYSLYGVVEHSGNLKGGHYTAYVKVRPDIGTLTNFLSTRQVSVNEYLHQYTENILNMGDKVEEEVEEDNVSEIMAPPGRWFHISDSRVNEVTEATVERAQAYLLFYERIY</sequence>
<dbReference type="InterPro" id="IPR001394">
    <property type="entry name" value="Peptidase_C19_UCH"/>
</dbReference>
<dbReference type="InterPro" id="IPR028889">
    <property type="entry name" value="USP"/>
</dbReference>
<feature type="region of interest" description="Disordered" evidence="7">
    <location>
        <begin position="180"/>
        <end position="202"/>
    </location>
</feature>
<keyword evidence="3" id="KW-0479">Metal-binding</keyword>
<dbReference type="Pfam" id="PF02148">
    <property type="entry name" value="zf-UBP"/>
    <property type="match status" value="1"/>
</dbReference>
<reference evidence="10" key="2">
    <citation type="journal article" date="2021" name="Genome Biol. Evol.">
        <title>Developing a high-quality reference genome for a parasitic bivalve with doubly uniparental inheritance (Bivalvia: Unionida).</title>
        <authorList>
            <person name="Smith C.H."/>
        </authorList>
    </citation>
    <scope>NUCLEOTIDE SEQUENCE</scope>
    <source>
        <strain evidence="10">CHS0354</strain>
        <tissue evidence="10">Mantle</tissue>
    </source>
</reference>
<reference evidence="10" key="3">
    <citation type="submission" date="2023-05" db="EMBL/GenBank/DDBJ databases">
        <authorList>
            <person name="Smith C.H."/>
        </authorList>
    </citation>
    <scope>NUCLEOTIDE SEQUENCE</scope>
    <source>
        <strain evidence="10">CHS0354</strain>
        <tissue evidence="10">Mantle</tissue>
    </source>
</reference>
<dbReference type="InterPro" id="IPR013083">
    <property type="entry name" value="Znf_RING/FYVE/PHD"/>
</dbReference>
<dbReference type="PANTHER" id="PTHR21646">
    <property type="entry name" value="UBIQUITIN CARBOXYL-TERMINAL HYDROLASE"/>
    <property type="match status" value="1"/>
</dbReference>
<comment type="caution">
    <text evidence="10">The sequence shown here is derived from an EMBL/GenBank/DDBJ whole genome shotgun (WGS) entry which is preliminary data.</text>
</comment>
<dbReference type="Proteomes" id="UP001195483">
    <property type="component" value="Unassembled WGS sequence"/>
</dbReference>
<evidence type="ECO:0000256" key="6">
    <source>
        <dbReference type="PROSITE-ProRule" id="PRU00502"/>
    </source>
</evidence>
<dbReference type="Gene3D" id="3.30.40.10">
    <property type="entry name" value="Zinc/RING finger domain, C3HC4 (zinc finger)"/>
    <property type="match status" value="1"/>
</dbReference>
<feature type="region of interest" description="Disordered" evidence="7">
    <location>
        <begin position="432"/>
        <end position="565"/>
    </location>
</feature>
<feature type="compositionally biased region" description="Acidic residues" evidence="7">
    <location>
        <begin position="510"/>
        <end position="537"/>
    </location>
</feature>
<evidence type="ECO:0000259" key="8">
    <source>
        <dbReference type="PROSITE" id="PS50235"/>
    </source>
</evidence>
<evidence type="ECO:0000256" key="4">
    <source>
        <dbReference type="ARBA" id="ARBA00022771"/>
    </source>
</evidence>
<dbReference type="GO" id="GO:0008270">
    <property type="term" value="F:zinc ion binding"/>
    <property type="evidence" value="ECO:0007669"/>
    <property type="project" value="UniProtKB-KW"/>
</dbReference>
<comment type="catalytic activity">
    <reaction evidence="1">
        <text>Thiol-dependent hydrolysis of ester, thioester, amide, peptide and isopeptide bonds formed by the C-terminal Gly of ubiquitin (a 76-residue protein attached to proteins as an intracellular targeting signal).</text>
        <dbReference type="EC" id="3.4.19.12"/>
    </reaction>
</comment>
<dbReference type="SUPFAM" id="SSF54001">
    <property type="entry name" value="Cysteine proteinases"/>
    <property type="match status" value="1"/>
</dbReference>
<evidence type="ECO:0000256" key="2">
    <source>
        <dbReference type="ARBA" id="ARBA00012759"/>
    </source>
</evidence>
<organism evidence="10 11">
    <name type="scientific">Potamilus streckersoni</name>
    <dbReference type="NCBI Taxonomy" id="2493646"/>
    <lineage>
        <taxon>Eukaryota</taxon>
        <taxon>Metazoa</taxon>
        <taxon>Spiralia</taxon>
        <taxon>Lophotrochozoa</taxon>
        <taxon>Mollusca</taxon>
        <taxon>Bivalvia</taxon>
        <taxon>Autobranchia</taxon>
        <taxon>Heteroconchia</taxon>
        <taxon>Palaeoheterodonta</taxon>
        <taxon>Unionida</taxon>
        <taxon>Unionoidea</taxon>
        <taxon>Unionidae</taxon>
        <taxon>Ambleminae</taxon>
        <taxon>Lampsilini</taxon>
        <taxon>Potamilus</taxon>
    </lineage>
</organism>
<dbReference type="InterPro" id="IPR038765">
    <property type="entry name" value="Papain-like_cys_pep_sf"/>
</dbReference>
<name>A0AAE0T4L5_9BIVA</name>
<feature type="compositionally biased region" description="Basic residues" evidence="7">
    <location>
        <begin position="16"/>
        <end position="26"/>
    </location>
</feature>
<dbReference type="GO" id="GO:0016579">
    <property type="term" value="P:protein deubiquitination"/>
    <property type="evidence" value="ECO:0007669"/>
    <property type="project" value="InterPro"/>
</dbReference>
<dbReference type="PROSITE" id="PS50235">
    <property type="entry name" value="USP_3"/>
    <property type="match status" value="1"/>
</dbReference>
<dbReference type="EMBL" id="JAEAOA010001549">
    <property type="protein sequence ID" value="KAK3603378.1"/>
    <property type="molecule type" value="Genomic_DNA"/>
</dbReference>
<feature type="region of interest" description="Disordered" evidence="7">
    <location>
        <begin position="890"/>
        <end position="916"/>
    </location>
</feature>
<dbReference type="CDD" id="cd02667">
    <property type="entry name" value="Peptidase_C19K"/>
    <property type="match status" value="1"/>
</dbReference>
<dbReference type="EC" id="3.4.19.12" evidence="2"/>
<keyword evidence="11" id="KW-1185">Reference proteome</keyword>
<accession>A0AAE0T4L5</accession>
<feature type="compositionally biased region" description="Basic residues" evidence="7">
    <location>
        <begin position="476"/>
        <end position="497"/>
    </location>
</feature>
<reference evidence="10" key="1">
    <citation type="journal article" date="2021" name="Genome Biol. Evol.">
        <title>A High-Quality Reference Genome for a Parasitic Bivalve with Doubly Uniparental Inheritance (Bivalvia: Unionida).</title>
        <authorList>
            <person name="Smith C.H."/>
        </authorList>
    </citation>
    <scope>NUCLEOTIDE SEQUENCE</scope>
    <source>
        <strain evidence="10">CHS0354</strain>
    </source>
</reference>
<feature type="domain" description="UBP-type" evidence="9">
    <location>
        <begin position="42"/>
        <end position="177"/>
    </location>
</feature>
<dbReference type="PANTHER" id="PTHR21646:SF39">
    <property type="entry name" value="UBIQUITIN CARBOXYL-TERMINAL HYDROLASE 16"/>
    <property type="match status" value="1"/>
</dbReference>
<dbReference type="PROSITE" id="PS00973">
    <property type="entry name" value="USP_2"/>
    <property type="match status" value="1"/>
</dbReference>
<dbReference type="AlphaFoldDB" id="A0AAE0T4L5"/>
<proteinExistence type="predicted"/>
<evidence type="ECO:0000259" key="9">
    <source>
        <dbReference type="PROSITE" id="PS50271"/>
    </source>
</evidence>
<dbReference type="InterPro" id="IPR001607">
    <property type="entry name" value="Znf_UBP"/>
</dbReference>
<feature type="domain" description="USP" evidence="8">
    <location>
        <begin position="217"/>
        <end position="1143"/>
    </location>
</feature>